<evidence type="ECO:0000313" key="3">
    <source>
        <dbReference type="EMBL" id="SHM85107.1"/>
    </source>
</evidence>
<dbReference type="STRING" id="1120996.SAMN02746066_03586"/>
<feature type="transmembrane region" description="Helical" evidence="2">
    <location>
        <begin position="151"/>
        <end position="170"/>
    </location>
</feature>
<keyword evidence="2" id="KW-0812">Transmembrane</keyword>
<sequence>MSRQEFLHELENLLQNIPVADRQEAIQYYEDYFEDAGIENEDQVVKKLGSPERVAAIIQEDLRSDSTVDSGEFTERGYRNPAFDKTNVDAVVKVETPNSKNASQTNGTYGYIDNESTENGSTENGSTKSGYSAGQNTEYANRQQEKEPTYVYEYSSIPKVLLIIGAILFIPVGIPLIASGFAIFISIVAVVFSLVVAFGATSFGLLLGGVITLVAGIVQIFTLPMVAFLTSGVGLLLIGIGLLFAIVTRYCAILIPMMFRGIINICRLPFRRRVMA</sequence>
<feature type="transmembrane region" description="Helical" evidence="2">
    <location>
        <begin position="176"/>
        <end position="198"/>
    </location>
</feature>
<dbReference type="Pfam" id="PF22564">
    <property type="entry name" value="HAAS"/>
    <property type="match status" value="1"/>
</dbReference>
<dbReference type="Proteomes" id="UP000184038">
    <property type="component" value="Unassembled WGS sequence"/>
</dbReference>
<name>A0A1M7M339_9FIRM</name>
<evidence type="ECO:0008006" key="5">
    <source>
        <dbReference type="Google" id="ProtNLM"/>
    </source>
</evidence>
<dbReference type="AlphaFoldDB" id="A0A1M7M339"/>
<feature type="transmembrane region" description="Helical" evidence="2">
    <location>
        <begin position="235"/>
        <end position="263"/>
    </location>
</feature>
<reference evidence="3 4" key="1">
    <citation type="submission" date="2016-11" db="EMBL/GenBank/DDBJ databases">
        <authorList>
            <person name="Jaros S."/>
            <person name="Januszkiewicz K."/>
            <person name="Wedrychowicz H."/>
        </authorList>
    </citation>
    <scope>NUCLEOTIDE SEQUENCE [LARGE SCALE GENOMIC DNA]</scope>
    <source>
        <strain evidence="3 4">DSM 15930</strain>
    </source>
</reference>
<dbReference type="RefSeq" id="WP_073289806.1">
    <property type="nucleotide sequence ID" value="NZ_FRCP01000019.1"/>
</dbReference>
<evidence type="ECO:0000256" key="2">
    <source>
        <dbReference type="SAM" id="Phobius"/>
    </source>
</evidence>
<feature type="transmembrane region" description="Helical" evidence="2">
    <location>
        <begin position="205"/>
        <end position="229"/>
    </location>
</feature>
<protein>
    <recommendedName>
        <fullName evidence="5">DUF1700 domain-containing protein</fullName>
    </recommendedName>
</protein>
<dbReference type="EMBL" id="FRCP01000019">
    <property type="protein sequence ID" value="SHM85107.1"/>
    <property type="molecule type" value="Genomic_DNA"/>
</dbReference>
<feature type="compositionally biased region" description="Polar residues" evidence="1">
    <location>
        <begin position="96"/>
        <end position="108"/>
    </location>
</feature>
<evidence type="ECO:0000313" key="4">
    <source>
        <dbReference type="Proteomes" id="UP000184038"/>
    </source>
</evidence>
<accession>A0A1M7M339</accession>
<feature type="region of interest" description="Disordered" evidence="1">
    <location>
        <begin position="96"/>
        <end position="134"/>
    </location>
</feature>
<keyword evidence="4" id="KW-1185">Reference proteome</keyword>
<keyword evidence="2" id="KW-0472">Membrane</keyword>
<proteinExistence type="predicted"/>
<evidence type="ECO:0000256" key="1">
    <source>
        <dbReference type="SAM" id="MobiDB-lite"/>
    </source>
</evidence>
<organism evidence="3 4">
    <name type="scientific">Anaerosporobacter mobilis DSM 15930</name>
    <dbReference type="NCBI Taxonomy" id="1120996"/>
    <lineage>
        <taxon>Bacteria</taxon>
        <taxon>Bacillati</taxon>
        <taxon>Bacillota</taxon>
        <taxon>Clostridia</taxon>
        <taxon>Lachnospirales</taxon>
        <taxon>Lachnospiraceae</taxon>
        <taxon>Anaerosporobacter</taxon>
    </lineage>
</organism>
<keyword evidence="2" id="KW-1133">Transmembrane helix</keyword>
<dbReference type="OrthoDB" id="95800at2"/>
<feature type="compositionally biased region" description="Polar residues" evidence="1">
    <location>
        <begin position="117"/>
        <end position="134"/>
    </location>
</feature>
<gene>
    <name evidence="3" type="ORF">SAMN02746066_03586</name>
</gene>